<dbReference type="Proteomes" id="UP000002415">
    <property type="component" value="Chromosome"/>
</dbReference>
<keyword evidence="1" id="KW-1133">Transmembrane helix</keyword>
<reference evidence="2 3" key="2">
    <citation type="journal article" date="2009" name="Proc. Natl. Acad. Sci. U.S.A.">
        <title>On the chimeric nature, thermophilic origin, and phylogenetic placement of the Thermotogales.</title>
        <authorList>
            <person name="Zhaxybayeva O."/>
            <person name="Swithers K.S."/>
            <person name="Lapierre P."/>
            <person name="Fournier G.P."/>
            <person name="Bickhart D.M."/>
            <person name="DeBoy R.T."/>
            <person name="Nelson K.E."/>
            <person name="Nesbo C.L."/>
            <person name="Doolittle W.F."/>
            <person name="Gogarten J.P."/>
            <person name="Noll K.M."/>
        </authorList>
    </citation>
    <scope>NUCLEOTIDE SEQUENCE [LARGE SCALE GENOMIC DNA]</scope>
    <source>
        <strain evidence="3">ATCC 35602 / DSM 5306 / Rt17-B1</strain>
    </source>
</reference>
<keyword evidence="1" id="KW-0472">Membrane</keyword>
<evidence type="ECO:0000313" key="3">
    <source>
        <dbReference type="Proteomes" id="UP000002415"/>
    </source>
</evidence>
<proteinExistence type="predicted"/>
<dbReference type="KEGG" id="fno:Fnod_0706"/>
<dbReference type="EMBL" id="CP000771">
    <property type="protein sequence ID" value="ABS60561.1"/>
    <property type="molecule type" value="Genomic_DNA"/>
</dbReference>
<protein>
    <submittedName>
        <fullName evidence="2">Uncharacterized protein</fullName>
    </submittedName>
</protein>
<keyword evidence="3" id="KW-1185">Reference proteome</keyword>
<name>A7HKX8_FERNB</name>
<dbReference type="OrthoDB" id="47051at2"/>
<evidence type="ECO:0000256" key="1">
    <source>
        <dbReference type="SAM" id="Phobius"/>
    </source>
</evidence>
<keyword evidence="1" id="KW-0812">Transmembrane</keyword>
<evidence type="ECO:0000313" key="2">
    <source>
        <dbReference type="EMBL" id="ABS60561.1"/>
    </source>
</evidence>
<dbReference type="RefSeq" id="WP_011993880.1">
    <property type="nucleotide sequence ID" value="NC_009718.1"/>
</dbReference>
<reference evidence="2 3" key="1">
    <citation type="submission" date="2007-07" db="EMBL/GenBank/DDBJ databases">
        <title>Complete sequence of Fervidobacterium nodosum Rt17-B1.</title>
        <authorList>
            <consortium name="US DOE Joint Genome Institute"/>
            <person name="Copeland A."/>
            <person name="Lucas S."/>
            <person name="Lapidus A."/>
            <person name="Barry K."/>
            <person name="Glavina del Rio T."/>
            <person name="Dalin E."/>
            <person name="Tice H."/>
            <person name="Pitluck S."/>
            <person name="Saunders E."/>
            <person name="Brettin T."/>
            <person name="Bruce D."/>
            <person name="Detter J.C."/>
            <person name="Han C."/>
            <person name="Schmutz J."/>
            <person name="Larimer F."/>
            <person name="Land M."/>
            <person name="Hauser L."/>
            <person name="Kyrpides N."/>
            <person name="Mikhailova N."/>
            <person name="Nelson K."/>
            <person name="Gogarten J.P."/>
            <person name="Noll K."/>
            <person name="Richardson P."/>
        </authorList>
    </citation>
    <scope>NUCLEOTIDE SEQUENCE [LARGE SCALE GENOMIC DNA]</scope>
    <source>
        <strain evidence="3">ATCC 35602 / DSM 5306 / Rt17-B1</strain>
    </source>
</reference>
<dbReference type="HOGENOM" id="CLU_1127742_0_0_0"/>
<gene>
    <name evidence="2" type="ordered locus">Fnod_0706</name>
</gene>
<dbReference type="AlphaFoldDB" id="A7HKX8"/>
<feature type="transmembrane region" description="Helical" evidence="1">
    <location>
        <begin position="20"/>
        <end position="40"/>
    </location>
</feature>
<sequence length="246" mass="28463">MRTKKTYIGRSRRSSERNYVKPVIIVLSILLLVGFLYLGIRIVSVKNSSEFDMKKKSVYYLYYPLDKSTSANNNDISLEGSKLRGKIFIVDGEKRVVNVINVPDHLFIFSKKLDISSSNPHDFVVLFNELVGIKADYIYEIVLKNEYLKKVGVKELDDFVQYYGKRGLKFFDYFTLSSHVSTLRPESVITEASLAKLYYSLGRFNIQTYDIPTMTSKPIKITVGDKVFIRLYVDEEKIQETLKNLK</sequence>
<accession>A7HKX8</accession>
<organism evidence="2 3">
    <name type="scientific">Fervidobacterium nodosum (strain ATCC 35602 / DSM 5306 / Rt17-B1)</name>
    <dbReference type="NCBI Taxonomy" id="381764"/>
    <lineage>
        <taxon>Bacteria</taxon>
        <taxon>Thermotogati</taxon>
        <taxon>Thermotogota</taxon>
        <taxon>Thermotogae</taxon>
        <taxon>Thermotogales</taxon>
        <taxon>Fervidobacteriaceae</taxon>
        <taxon>Fervidobacterium</taxon>
    </lineage>
</organism>
<dbReference type="STRING" id="381764.Fnod_0706"/>